<feature type="non-terminal residue" evidence="1">
    <location>
        <position position="194"/>
    </location>
</feature>
<sequence>YRCKEDPTGEIIWSAVYNGSDPPNGDGIVFSVKYQAVDSLSETNPLTANIVVMDTDFSDPLAQPIDVKVNADATVIVEPCYKFDFNCDNIVDVFDIVLLINEFDKTCADSDFDARFDLNSDCIIDVFDIVLLINNFGWEGKTSKKDLNSSPKKVRSTRDMSVKNIPELGDMAVNEIICLDLFTNQPLDNLAVAY</sequence>
<dbReference type="AlphaFoldDB" id="A0A1V1NQK7"/>
<proteinExistence type="predicted"/>
<gene>
    <name evidence="1" type="ORF">OMM_15236</name>
</gene>
<protein>
    <recommendedName>
        <fullName evidence="3">Dockerin domain-containing protein</fullName>
    </recommendedName>
</protein>
<reference evidence="2" key="1">
    <citation type="submission" date="2012-11" db="EMBL/GenBank/DDBJ databases">
        <authorList>
            <person name="Lucero-Rivera Y.E."/>
            <person name="Tovar-Ramirez D."/>
        </authorList>
    </citation>
    <scope>NUCLEOTIDE SEQUENCE [LARGE SCALE GENOMIC DNA]</scope>
    <source>
        <strain evidence="2">Araruama</strain>
    </source>
</reference>
<comment type="caution">
    <text evidence="1">The sequence shown here is derived from an EMBL/GenBank/DDBJ whole genome shotgun (WGS) entry which is preliminary data.</text>
</comment>
<dbReference type="Gene3D" id="1.10.1330.10">
    <property type="entry name" value="Dockerin domain"/>
    <property type="match status" value="1"/>
</dbReference>
<name>A0A1V1NQK7_9BACT</name>
<dbReference type="GO" id="GO:0004553">
    <property type="term" value="F:hydrolase activity, hydrolyzing O-glycosyl compounds"/>
    <property type="evidence" value="ECO:0007669"/>
    <property type="project" value="InterPro"/>
</dbReference>
<dbReference type="PROSITE" id="PS00018">
    <property type="entry name" value="EF_HAND_1"/>
    <property type="match status" value="1"/>
</dbReference>
<organism evidence="1 2">
    <name type="scientific">Candidatus Magnetoglobus multicellularis str. Araruama</name>
    <dbReference type="NCBI Taxonomy" id="890399"/>
    <lineage>
        <taxon>Bacteria</taxon>
        <taxon>Pseudomonadati</taxon>
        <taxon>Thermodesulfobacteriota</taxon>
        <taxon>Desulfobacteria</taxon>
        <taxon>Desulfobacterales</taxon>
        <taxon>Desulfobacteraceae</taxon>
        <taxon>Candidatus Magnetoglobus</taxon>
    </lineage>
</organism>
<accession>A0A1V1NQK7</accession>
<dbReference type="InterPro" id="IPR002105">
    <property type="entry name" value="Dockerin_1_rpt"/>
</dbReference>
<dbReference type="EMBL" id="ATBP01003538">
    <property type="protein sequence ID" value="ETR64860.1"/>
    <property type="molecule type" value="Genomic_DNA"/>
</dbReference>
<feature type="non-terminal residue" evidence="1">
    <location>
        <position position="1"/>
    </location>
</feature>
<evidence type="ECO:0000313" key="1">
    <source>
        <dbReference type="EMBL" id="ETR64860.1"/>
    </source>
</evidence>
<dbReference type="InterPro" id="IPR018247">
    <property type="entry name" value="EF_Hand_1_Ca_BS"/>
</dbReference>
<dbReference type="InterPro" id="IPR036439">
    <property type="entry name" value="Dockerin_dom_sf"/>
</dbReference>
<dbReference type="SUPFAM" id="SSF63446">
    <property type="entry name" value="Type I dockerin domain"/>
    <property type="match status" value="1"/>
</dbReference>
<evidence type="ECO:0000313" key="2">
    <source>
        <dbReference type="Proteomes" id="UP000189670"/>
    </source>
</evidence>
<dbReference type="GO" id="GO:0000272">
    <property type="term" value="P:polysaccharide catabolic process"/>
    <property type="evidence" value="ECO:0007669"/>
    <property type="project" value="InterPro"/>
</dbReference>
<dbReference type="Proteomes" id="UP000189670">
    <property type="component" value="Unassembled WGS sequence"/>
</dbReference>
<dbReference type="Pfam" id="PF00404">
    <property type="entry name" value="Dockerin_1"/>
    <property type="match status" value="1"/>
</dbReference>
<evidence type="ECO:0008006" key="3">
    <source>
        <dbReference type="Google" id="ProtNLM"/>
    </source>
</evidence>